<dbReference type="InterPro" id="IPR009688">
    <property type="entry name" value="FAM210A/B-like_dom"/>
</dbReference>
<organism evidence="3 4">
    <name type="scientific">Zasmidium cellare</name>
    <name type="common">Wine cellar mold</name>
    <name type="synonym">Racodium cellare</name>
    <dbReference type="NCBI Taxonomy" id="395010"/>
    <lineage>
        <taxon>Eukaryota</taxon>
        <taxon>Fungi</taxon>
        <taxon>Dikarya</taxon>
        <taxon>Ascomycota</taxon>
        <taxon>Pezizomycotina</taxon>
        <taxon>Dothideomycetes</taxon>
        <taxon>Dothideomycetidae</taxon>
        <taxon>Mycosphaerellales</taxon>
        <taxon>Mycosphaerellaceae</taxon>
        <taxon>Zasmidium</taxon>
    </lineage>
</organism>
<evidence type="ECO:0000256" key="1">
    <source>
        <dbReference type="SAM" id="Phobius"/>
    </source>
</evidence>
<dbReference type="PANTHER" id="PTHR21377">
    <property type="entry name" value="PROTEIN FAM210B, MITOCHONDRIAL"/>
    <property type="match status" value="1"/>
</dbReference>
<name>A0ABR0E5F3_ZASCE</name>
<evidence type="ECO:0000313" key="4">
    <source>
        <dbReference type="Proteomes" id="UP001305779"/>
    </source>
</evidence>
<dbReference type="Pfam" id="PF06916">
    <property type="entry name" value="FAM210A-B_dom"/>
    <property type="match status" value="1"/>
</dbReference>
<feature type="transmembrane region" description="Helical" evidence="1">
    <location>
        <begin position="106"/>
        <end position="132"/>
    </location>
</feature>
<proteinExistence type="predicted"/>
<protein>
    <recommendedName>
        <fullName evidence="2">DUF1279 domain-containing protein</fullName>
    </recommendedName>
</protein>
<dbReference type="EMBL" id="JAXOVC010000010">
    <property type="protein sequence ID" value="KAK4496461.1"/>
    <property type="molecule type" value="Genomic_DNA"/>
</dbReference>
<keyword evidence="1" id="KW-0812">Transmembrane</keyword>
<keyword evidence="1" id="KW-1133">Transmembrane helix</keyword>
<comment type="caution">
    <text evidence="3">The sequence shown here is derived from an EMBL/GenBank/DDBJ whole genome shotgun (WGS) entry which is preliminary data.</text>
</comment>
<keyword evidence="4" id="KW-1185">Reference proteome</keyword>
<evidence type="ECO:0000313" key="3">
    <source>
        <dbReference type="EMBL" id="KAK4496461.1"/>
    </source>
</evidence>
<dbReference type="PANTHER" id="PTHR21377:SF0">
    <property type="entry name" value="PROTEIN FAM210B, MITOCHONDRIAL"/>
    <property type="match status" value="1"/>
</dbReference>
<keyword evidence="1" id="KW-0472">Membrane</keyword>
<evidence type="ECO:0000259" key="2">
    <source>
        <dbReference type="Pfam" id="PF06916"/>
    </source>
</evidence>
<accession>A0ABR0E5F3</accession>
<feature type="domain" description="DUF1279" evidence="2">
    <location>
        <begin position="97"/>
        <end position="225"/>
    </location>
</feature>
<gene>
    <name evidence="3" type="ORF">PRZ48_012441</name>
</gene>
<dbReference type="Proteomes" id="UP001305779">
    <property type="component" value="Unassembled WGS sequence"/>
</dbReference>
<dbReference type="InterPro" id="IPR045866">
    <property type="entry name" value="FAM210A/B-like"/>
</dbReference>
<sequence length="244" mass="27596">MLRNPRVLQLLRQPAIHEGFLATSLRRNFAGQLPKLSPQAAPLRRGFTTSNLRISNRSQLSRLWRKSPLRNGRQARHNSTQAAGDEVASKKSLSLSERMKEMSRKYGWIVVGIYLGLSVLDFPFCFLAVRWFGTERIAEIEHTIIDSFWGIVEKAVPSLKERREQKEAADAIVAAEEAAREGGEAVVKDAKKHEDASIWTQLLLAYGVHKSLLFFRIPVTLAITPKVVKTLRSWGWNIGKTKPK</sequence>
<reference evidence="3 4" key="1">
    <citation type="journal article" date="2023" name="G3 (Bethesda)">
        <title>A chromosome-level genome assembly of Zasmidium syzygii isolated from banana leaves.</title>
        <authorList>
            <person name="van Westerhoven A.C."/>
            <person name="Mehrabi R."/>
            <person name="Talebi R."/>
            <person name="Steentjes M.B.F."/>
            <person name="Corcolon B."/>
            <person name="Chong P.A."/>
            <person name="Kema G.H.J."/>
            <person name="Seidl M.F."/>
        </authorList>
    </citation>
    <scope>NUCLEOTIDE SEQUENCE [LARGE SCALE GENOMIC DNA]</scope>
    <source>
        <strain evidence="3 4">P124</strain>
    </source>
</reference>